<feature type="binding site" evidence="12">
    <location>
        <begin position="242"/>
        <end position="243"/>
    </location>
    <ligand>
        <name>ATP</name>
        <dbReference type="ChEBI" id="CHEBI:30616"/>
    </ligand>
</feature>
<comment type="catalytic activity">
    <reaction evidence="12">
        <text>D-ribose + ATP = D-ribose 5-phosphate + ADP + H(+)</text>
        <dbReference type="Rhea" id="RHEA:13697"/>
        <dbReference type="ChEBI" id="CHEBI:15378"/>
        <dbReference type="ChEBI" id="CHEBI:30616"/>
        <dbReference type="ChEBI" id="CHEBI:47013"/>
        <dbReference type="ChEBI" id="CHEBI:78346"/>
        <dbReference type="ChEBI" id="CHEBI:456216"/>
        <dbReference type="EC" id="2.7.1.15"/>
    </reaction>
</comment>
<evidence type="ECO:0000256" key="10">
    <source>
        <dbReference type="ARBA" id="ARBA00022958"/>
    </source>
</evidence>
<comment type="function">
    <text evidence="12">Catalyzes the phosphorylation of ribose at O-5 in a reaction requiring ATP and magnesium. The resulting D-ribose-5-phosphate can then be used either for sythesis of nucleotides, histidine, and tryptophan, or as a component of the pentose phosphate pathway.</text>
</comment>
<dbReference type="InterPro" id="IPR011611">
    <property type="entry name" value="PfkB_dom"/>
</dbReference>
<sequence>MKKPRITVLGSLNMDLVTVTEKMPEQGETITGQAFSTFPGGKGANQAVAAARLGAEVYMLGKVGNDLFGSKLKEILIQENVNVNFVETATNNVTGTASIIISNHDNRIIVVPGANKEVTPEWIISHEEQIRKSDILLLQLEIPLESVKKAAQIAKKHKIPVILNPAPYQKLPHELLKDVTYLTPNEHEFRQLVEDAAKEELEIIRAKSFITKGEEGVEFLLNNEKILVNAQKVDVVDTTGAGDTFNGALAVALSENQDIKDAILFASIAGSLSVTKLGAQSGMPSLNDVIRIYEIQKM</sequence>
<feature type="binding site" evidence="12">
    <location>
        <position position="243"/>
    </location>
    <ligand>
        <name>substrate</name>
    </ligand>
</feature>
<comment type="subcellular location">
    <subcellularLocation>
        <location evidence="12">Cytoplasm</location>
    </subcellularLocation>
</comment>
<evidence type="ECO:0000256" key="11">
    <source>
        <dbReference type="ARBA" id="ARBA00023277"/>
    </source>
</evidence>
<keyword evidence="6 12" id="KW-0547">Nucleotide-binding</keyword>
<feature type="binding site" evidence="12">
    <location>
        <position position="278"/>
    </location>
    <ligand>
        <name>K(+)</name>
        <dbReference type="ChEBI" id="CHEBI:29103"/>
    </ligand>
</feature>
<keyword evidence="4 12" id="KW-0808">Transferase</keyword>
<evidence type="ECO:0000256" key="3">
    <source>
        <dbReference type="ARBA" id="ARBA00016943"/>
    </source>
</evidence>
<dbReference type="InterPro" id="IPR002173">
    <property type="entry name" value="Carboh/pur_kinase_PfkB_CS"/>
</dbReference>
<evidence type="ECO:0000256" key="2">
    <source>
        <dbReference type="ARBA" id="ARBA00012035"/>
    </source>
</evidence>
<feature type="binding site" evidence="12">
    <location>
        <begin position="13"/>
        <end position="15"/>
    </location>
    <ligand>
        <name>substrate</name>
    </ligand>
</feature>
<evidence type="ECO:0000313" key="15">
    <source>
        <dbReference type="Proteomes" id="UP001241748"/>
    </source>
</evidence>
<comment type="similarity">
    <text evidence="12">Belongs to the carbohydrate kinase PfkB family. Ribokinase subfamily.</text>
</comment>
<feature type="binding site" evidence="12">
    <location>
        <position position="273"/>
    </location>
    <ligand>
        <name>K(+)</name>
        <dbReference type="ChEBI" id="CHEBI:29103"/>
    </ligand>
</feature>
<proteinExistence type="inferred from homology"/>
<evidence type="ECO:0000256" key="5">
    <source>
        <dbReference type="ARBA" id="ARBA00022723"/>
    </source>
</evidence>
<dbReference type="PANTHER" id="PTHR10584:SF166">
    <property type="entry name" value="RIBOKINASE"/>
    <property type="match status" value="1"/>
</dbReference>
<dbReference type="GO" id="GO:0004747">
    <property type="term" value="F:ribokinase activity"/>
    <property type="evidence" value="ECO:0007669"/>
    <property type="project" value="UniProtKB-EC"/>
</dbReference>
<feature type="binding site" evidence="12">
    <location>
        <position position="185"/>
    </location>
    <ligand>
        <name>ATP</name>
        <dbReference type="ChEBI" id="CHEBI:30616"/>
    </ligand>
</feature>
<evidence type="ECO:0000256" key="4">
    <source>
        <dbReference type="ARBA" id="ARBA00022679"/>
    </source>
</evidence>
<feature type="active site" description="Proton acceptor" evidence="12">
    <location>
        <position position="243"/>
    </location>
</feature>
<dbReference type="Gene3D" id="3.40.1190.20">
    <property type="match status" value="1"/>
</dbReference>
<dbReference type="SUPFAM" id="SSF53613">
    <property type="entry name" value="Ribokinase-like"/>
    <property type="match status" value="1"/>
</dbReference>
<dbReference type="PANTHER" id="PTHR10584">
    <property type="entry name" value="SUGAR KINASE"/>
    <property type="match status" value="1"/>
</dbReference>
<reference evidence="14 15" key="1">
    <citation type="submission" date="2024-05" db="EMBL/GenBank/DDBJ databases">
        <authorList>
            <person name="Venkateswaran K."/>
        </authorList>
    </citation>
    <scope>NUCLEOTIDE SEQUENCE [LARGE SCALE GENOMIC DNA]</scope>
    <source>
        <strain evidence="14 15">179-C4-2-HS</strain>
    </source>
</reference>
<dbReference type="EC" id="2.7.1.15" evidence="2 12"/>
<name>A0ABV4YR33_9BACI</name>
<comment type="activity regulation">
    <text evidence="12">Activated by a monovalent cation that binds near, but not in, the active site. The most likely occupant of the site in vivo is potassium. Ion binding induces a conformational change that may alter substrate affinity.</text>
</comment>
<evidence type="ECO:0000256" key="8">
    <source>
        <dbReference type="ARBA" id="ARBA00022840"/>
    </source>
</evidence>
<evidence type="ECO:0000256" key="12">
    <source>
        <dbReference type="HAMAP-Rule" id="MF_01987"/>
    </source>
</evidence>
<comment type="similarity">
    <text evidence="1">Belongs to the carbohydrate kinase pfkB family.</text>
</comment>
<keyword evidence="7 12" id="KW-0418">Kinase</keyword>
<protein>
    <recommendedName>
        <fullName evidence="3 12">Ribokinase</fullName>
        <shortName evidence="12">RK</shortName>
        <ecNumber evidence="2 12">2.7.1.15</ecNumber>
    </recommendedName>
</protein>
<feature type="binding site" evidence="12">
    <location>
        <begin position="211"/>
        <end position="216"/>
    </location>
    <ligand>
        <name>ATP</name>
        <dbReference type="ChEBI" id="CHEBI:30616"/>
    </ligand>
</feature>
<dbReference type="InterPro" id="IPR011877">
    <property type="entry name" value="Ribokinase"/>
</dbReference>
<dbReference type="Proteomes" id="UP001241748">
    <property type="component" value="Unassembled WGS sequence"/>
</dbReference>
<feature type="binding site" evidence="12">
    <location>
        <position position="237"/>
    </location>
    <ligand>
        <name>K(+)</name>
        <dbReference type="ChEBI" id="CHEBI:29103"/>
    </ligand>
</feature>
<dbReference type="HAMAP" id="MF_01987">
    <property type="entry name" value="Ribokinase"/>
    <property type="match status" value="1"/>
</dbReference>
<dbReference type="PROSITE" id="PS00584">
    <property type="entry name" value="PFKB_KINASES_2"/>
    <property type="match status" value="1"/>
</dbReference>
<evidence type="ECO:0000259" key="13">
    <source>
        <dbReference type="Pfam" id="PF00294"/>
    </source>
</evidence>
<comment type="cofactor">
    <cofactor evidence="12">
        <name>Mg(2+)</name>
        <dbReference type="ChEBI" id="CHEBI:18420"/>
    </cofactor>
    <text evidence="12">Requires a divalent cation, most likely magnesium in vivo, as an electrophilic catalyst to aid phosphoryl group transfer. It is the chelate of the metal and the nucleotide that is the actual substrate.</text>
</comment>
<keyword evidence="9 12" id="KW-0460">Magnesium</keyword>
<keyword evidence="10 12" id="KW-0630">Potassium</keyword>
<dbReference type="CDD" id="cd01174">
    <property type="entry name" value="ribokinase"/>
    <property type="match status" value="1"/>
</dbReference>
<dbReference type="EMBL" id="JAROBZ020000001">
    <property type="protein sequence ID" value="MFB3167329.1"/>
    <property type="molecule type" value="Genomic_DNA"/>
</dbReference>
<feature type="binding site" evidence="12">
    <location>
        <position position="239"/>
    </location>
    <ligand>
        <name>K(+)</name>
        <dbReference type="ChEBI" id="CHEBI:29103"/>
    </ligand>
</feature>
<evidence type="ECO:0000256" key="7">
    <source>
        <dbReference type="ARBA" id="ARBA00022777"/>
    </source>
</evidence>
<evidence type="ECO:0000256" key="1">
    <source>
        <dbReference type="ARBA" id="ARBA00005380"/>
    </source>
</evidence>
<evidence type="ECO:0000256" key="6">
    <source>
        <dbReference type="ARBA" id="ARBA00022741"/>
    </source>
</evidence>
<comment type="pathway">
    <text evidence="12">Carbohydrate metabolism; D-ribose degradation; D-ribose 5-phosphate from beta-D-ribopyranose: step 2/2.</text>
</comment>
<comment type="subunit">
    <text evidence="12">Homodimer.</text>
</comment>
<organism evidence="14 15">
    <name type="scientific">Neobacillus driksii</name>
    <dbReference type="NCBI Taxonomy" id="3035913"/>
    <lineage>
        <taxon>Bacteria</taxon>
        <taxon>Bacillati</taxon>
        <taxon>Bacillota</taxon>
        <taxon>Bacilli</taxon>
        <taxon>Bacillales</taxon>
        <taxon>Bacillaceae</taxon>
        <taxon>Neobacillus</taxon>
    </lineage>
</organism>
<dbReference type="InterPro" id="IPR029056">
    <property type="entry name" value="Ribokinase-like"/>
</dbReference>
<dbReference type="PRINTS" id="PR00990">
    <property type="entry name" value="RIBOKINASE"/>
</dbReference>
<gene>
    <name evidence="12 14" type="primary">rbsK</name>
    <name evidence="14" type="ORF">P5G62_009415</name>
</gene>
<feature type="binding site" evidence="12">
    <location>
        <position position="276"/>
    </location>
    <ligand>
        <name>K(+)</name>
        <dbReference type="ChEBI" id="CHEBI:29103"/>
    </ligand>
</feature>
<keyword evidence="12" id="KW-0963">Cytoplasm</keyword>
<feature type="domain" description="Carbohydrate kinase PfkB" evidence="13">
    <location>
        <begin position="5"/>
        <end position="285"/>
    </location>
</feature>
<dbReference type="InterPro" id="IPR002139">
    <property type="entry name" value="Ribo/fructo_kinase"/>
</dbReference>
<evidence type="ECO:0000313" key="14">
    <source>
        <dbReference type="EMBL" id="MFB3167329.1"/>
    </source>
</evidence>
<keyword evidence="5 12" id="KW-0479">Metal-binding</keyword>
<dbReference type="RefSeq" id="WP_306074870.1">
    <property type="nucleotide sequence ID" value="NZ_JAROBZ020000001.1"/>
</dbReference>
<feature type="binding site" evidence="12">
    <location>
        <position position="141"/>
    </location>
    <ligand>
        <name>substrate</name>
    </ligand>
</feature>
<dbReference type="Pfam" id="PF00294">
    <property type="entry name" value="PfkB"/>
    <property type="match status" value="1"/>
</dbReference>
<dbReference type="NCBIfam" id="TIGR02152">
    <property type="entry name" value="D_ribokin_bact"/>
    <property type="match status" value="1"/>
</dbReference>
<comment type="caution">
    <text evidence="14">The sequence shown here is derived from an EMBL/GenBank/DDBJ whole genome shotgun (WGS) entry which is preliminary data.</text>
</comment>
<keyword evidence="11 12" id="KW-0119">Carbohydrate metabolism</keyword>
<keyword evidence="15" id="KW-1185">Reference proteome</keyword>
<evidence type="ECO:0000256" key="9">
    <source>
        <dbReference type="ARBA" id="ARBA00022842"/>
    </source>
</evidence>
<keyword evidence="8 12" id="KW-0067">ATP-binding</keyword>
<accession>A0ABV4YR33</accession>
<comment type="caution">
    <text evidence="12">Lacks conserved residue(s) required for the propagation of feature annotation.</text>
</comment>
<feature type="binding site" evidence="12">
    <location>
        <begin position="41"/>
        <end position="45"/>
    </location>
    <ligand>
        <name>substrate</name>
    </ligand>
</feature>